<name>A0ABZ0HUM3_9HYPH</name>
<dbReference type="InterPro" id="IPR009057">
    <property type="entry name" value="Homeodomain-like_sf"/>
</dbReference>
<evidence type="ECO:0000313" key="6">
    <source>
        <dbReference type="EMBL" id="WOJ90486.1"/>
    </source>
</evidence>
<dbReference type="SUPFAM" id="SSF46689">
    <property type="entry name" value="Homeodomain-like"/>
    <property type="match status" value="1"/>
</dbReference>
<keyword evidence="1" id="KW-0805">Transcription regulation</keyword>
<evidence type="ECO:0000259" key="5">
    <source>
        <dbReference type="PROSITE" id="PS50977"/>
    </source>
</evidence>
<evidence type="ECO:0000313" key="7">
    <source>
        <dbReference type="Proteomes" id="UP001626536"/>
    </source>
</evidence>
<gene>
    <name evidence="6" type="ORF">RZS28_04100</name>
</gene>
<keyword evidence="3" id="KW-0804">Transcription</keyword>
<dbReference type="InterPro" id="IPR041478">
    <property type="entry name" value="TetR_C_27"/>
</dbReference>
<evidence type="ECO:0000256" key="4">
    <source>
        <dbReference type="PROSITE-ProRule" id="PRU00335"/>
    </source>
</evidence>
<dbReference type="Proteomes" id="UP001626536">
    <property type="component" value="Chromosome"/>
</dbReference>
<accession>A0ABZ0HUM3</accession>
<evidence type="ECO:0000256" key="1">
    <source>
        <dbReference type="ARBA" id="ARBA00023015"/>
    </source>
</evidence>
<feature type="domain" description="HTH tetR-type" evidence="5">
    <location>
        <begin position="10"/>
        <end position="70"/>
    </location>
</feature>
<reference evidence="6 7" key="1">
    <citation type="submission" date="2023-10" db="EMBL/GenBank/DDBJ databases">
        <title>Novel methanotroph of the genus Methylocapsa from a subarctic wetland.</title>
        <authorList>
            <person name="Belova S.E."/>
            <person name="Oshkin I.Y."/>
            <person name="Miroshnikov K."/>
            <person name="Dedysh S.N."/>
        </authorList>
    </citation>
    <scope>NUCLEOTIDE SEQUENCE [LARGE SCALE GENOMIC DNA]</scope>
    <source>
        <strain evidence="6 7">RX1</strain>
    </source>
</reference>
<feature type="DNA-binding region" description="H-T-H motif" evidence="4">
    <location>
        <begin position="33"/>
        <end position="52"/>
    </location>
</feature>
<evidence type="ECO:0000256" key="2">
    <source>
        <dbReference type="ARBA" id="ARBA00023125"/>
    </source>
</evidence>
<dbReference type="PANTHER" id="PTHR30055:SF151">
    <property type="entry name" value="TRANSCRIPTIONAL REGULATORY PROTEIN"/>
    <property type="match status" value="1"/>
</dbReference>
<dbReference type="PROSITE" id="PS50977">
    <property type="entry name" value="HTH_TETR_2"/>
    <property type="match status" value="1"/>
</dbReference>
<keyword evidence="7" id="KW-1185">Reference proteome</keyword>
<keyword evidence="2 4" id="KW-0238">DNA-binding</keyword>
<dbReference type="SUPFAM" id="SSF48498">
    <property type="entry name" value="Tetracyclin repressor-like, C-terminal domain"/>
    <property type="match status" value="1"/>
</dbReference>
<dbReference type="InterPro" id="IPR001647">
    <property type="entry name" value="HTH_TetR"/>
</dbReference>
<sequence length="196" mass="21917">MKNSTAVKENDTQIDIIGVAERLFQEVGFQKTTVADIARELRMSPANVYRFFSAKAEINAAVCRRIFGEIEAAAEKIARSSGPASKTLRSLIASIEDLNARRFLSDRKLHELFETAHNENWSITHEHYEKMDQILAQIIRQGMAAGEFKAGDAELAAILVRSACIRYCHPRLMVECAQDPEPTTDQMIDFCLAALA</sequence>
<proteinExistence type="predicted"/>
<dbReference type="Pfam" id="PF17935">
    <property type="entry name" value="TetR_C_27"/>
    <property type="match status" value="1"/>
</dbReference>
<organism evidence="6 7">
    <name type="scientific">Methylocapsa polymorpha</name>
    <dbReference type="NCBI Taxonomy" id="3080828"/>
    <lineage>
        <taxon>Bacteria</taxon>
        <taxon>Pseudomonadati</taxon>
        <taxon>Pseudomonadota</taxon>
        <taxon>Alphaproteobacteria</taxon>
        <taxon>Hyphomicrobiales</taxon>
        <taxon>Beijerinckiaceae</taxon>
        <taxon>Methylocapsa</taxon>
    </lineage>
</organism>
<dbReference type="PANTHER" id="PTHR30055">
    <property type="entry name" value="HTH-TYPE TRANSCRIPTIONAL REGULATOR RUTR"/>
    <property type="match status" value="1"/>
</dbReference>
<dbReference type="EMBL" id="CP136862">
    <property type="protein sequence ID" value="WOJ90486.1"/>
    <property type="molecule type" value="Genomic_DNA"/>
</dbReference>
<dbReference type="InterPro" id="IPR036271">
    <property type="entry name" value="Tet_transcr_reg_TetR-rel_C_sf"/>
</dbReference>
<dbReference type="Gene3D" id="1.10.357.10">
    <property type="entry name" value="Tetracycline Repressor, domain 2"/>
    <property type="match status" value="1"/>
</dbReference>
<dbReference type="InterPro" id="IPR050109">
    <property type="entry name" value="HTH-type_TetR-like_transc_reg"/>
</dbReference>
<dbReference type="PRINTS" id="PR00455">
    <property type="entry name" value="HTHTETR"/>
</dbReference>
<evidence type="ECO:0000256" key="3">
    <source>
        <dbReference type="ARBA" id="ARBA00023163"/>
    </source>
</evidence>
<protein>
    <submittedName>
        <fullName evidence="6">TetR family transcriptional regulator</fullName>
    </submittedName>
</protein>
<dbReference type="Pfam" id="PF00440">
    <property type="entry name" value="TetR_N"/>
    <property type="match status" value="1"/>
</dbReference>
<dbReference type="RefSeq" id="WP_407339976.1">
    <property type="nucleotide sequence ID" value="NZ_CP136862.1"/>
</dbReference>